<gene>
    <name evidence="1" type="ORF">ACMU_17290</name>
</gene>
<accession>A0A037ZFU0</accession>
<dbReference type="RefSeq" id="WP_035261192.1">
    <property type="nucleotide sequence ID" value="NZ_JFKE01000007.1"/>
</dbReference>
<dbReference type="STRING" id="1454373.ACMU_17290"/>
<dbReference type="Pfam" id="PF13489">
    <property type="entry name" value="Methyltransf_23"/>
    <property type="match status" value="1"/>
</dbReference>
<dbReference type="Proteomes" id="UP000026249">
    <property type="component" value="Unassembled WGS sequence"/>
</dbReference>
<dbReference type="EMBL" id="JFKE01000007">
    <property type="protein sequence ID" value="KAJ54463.1"/>
    <property type="molecule type" value="Genomic_DNA"/>
</dbReference>
<proteinExistence type="predicted"/>
<protein>
    <submittedName>
        <fullName evidence="1">Uncharacterized protein</fullName>
    </submittedName>
</protein>
<name>A0A037ZFU0_9RHOB</name>
<dbReference type="SUPFAM" id="SSF53335">
    <property type="entry name" value="S-adenosyl-L-methionine-dependent methyltransferases"/>
    <property type="match status" value="1"/>
</dbReference>
<sequence>MGPDDILTTYELHAAGYARSRSKVLFERGWLDRALAHAPGRRVLDLGCGSGNPIARYLSDRRAEVTGVDGAAAMVALFQQTLPGAEAIHADMRDLALNRQFDVVVAWNSFFHLAPDDQRAMFPVFAAHAAPGAVLLFTTGHQAGEAMGSVQGTAVYHSSLSPDDYRGLLKDAGFTVLKFTPQDPDCNQHSVWLARFTA</sequence>
<dbReference type="CDD" id="cd02440">
    <property type="entry name" value="AdoMet_MTases"/>
    <property type="match status" value="1"/>
</dbReference>
<dbReference type="OrthoDB" id="9765084at2"/>
<reference evidence="1 2" key="1">
    <citation type="submission" date="2014-03" db="EMBL/GenBank/DDBJ databases">
        <title>Draft Genome Sequence of Actibacterium mucosum KCTC 23349, a Marine Alphaproteobacterium with Complex Ionic Requirements Isolated from Mediterranean Seawater at Malvarrosa Beach, Valencia, Spain.</title>
        <authorList>
            <person name="Arahal D.R."/>
            <person name="Shao Z."/>
            <person name="Lai Q."/>
            <person name="Pujalte M.J."/>
        </authorList>
    </citation>
    <scope>NUCLEOTIDE SEQUENCE [LARGE SCALE GENOMIC DNA]</scope>
    <source>
        <strain evidence="1 2">KCTC 23349</strain>
    </source>
</reference>
<comment type="caution">
    <text evidence="1">The sequence shown here is derived from an EMBL/GenBank/DDBJ whole genome shotgun (WGS) entry which is preliminary data.</text>
</comment>
<dbReference type="Gene3D" id="3.40.50.150">
    <property type="entry name" value="Vaccinia Virus protein VP39"/>
    <property type="match status" value="1"/>
</dbReference>
<dbReference type="PANTHER" id="PTHR43861">
    <property type="entry name" value="TRANS-ACONITATE 2-METHYLTRANSFERASE-RELATED"/>
    <property type="match status" value="1"/>
</dbReference>
<keyword evidence="2" id="KW-1185">Reference proteome</keyword>
<evidence type="ECO:0000313" key="2">
    <source>
        <dbReference type="Proteomes" id="UP000026249"/>
    </source>
</evidence>
<dbReference type="AlphaFoldDB" id="A0A037ZFU0"/>
<dbReference type="PANTHER" id="PTHR43861:SF1">
    <property type="entry name" value="TRANS-ACONITATE 2-METHYLTRANSFERASE"/>
    <property type="match status" value="1"/>
</dbReference>
<evidence type="ECO:0000313" key="1">
    <source>
        <dbReference type="EMBL" id="KAJ54463.1"/>
    </source>
</evidence>
<dbReference type="InterPro" id="IPR029063">
    <property type="entry name" value="SAM-dependent_MTases_sf"/>
</dbReference>
<organism evidence="1 2">
    <name type="scientific">Actibacterium mucosum KCTC 23349</name>
    <dbReference type="NCBI Taxonomy" id="1454373"/>
    <lineage>
        <taxon>Bacteria</taxon>
        <taxon>Pseudomonadati</taxon>
        <taxon>Pseudomonadota</taxon>
        <taxon>Alphaproteobacteria</taxon>
        <taxon>Rhodobacterales</taxon>
        <taxon>Roseobacteraceae</taxon>
        <taxon>Actibacterium</taxon>
    </lineage>
</organism>